<dbReference type="EMBL" id="VDEP01000246">
    <property type="protein sequence ID" value="KAA1118653.1"/>
    <property type="molecule type" value="Genomic_DNA"/>
</dbReference>
<comment type="caution">
    <text evidence="1">The sequence shown here is derived from an EMBL/GenBank/DDBJ whole genome shotgun (WGS) entry which is preliminary data.</text>
</comment>
<sequence>MARLKVGSTRAARRAGAVVGGPDSWHLNLAYPKLQTNPSSSSVCDPPLRALAPESQLLSDQARGQPANSPKTLLYIGPWAARFVNGFGSGC</sequence>
<dbReference type="Proteomes" id="UP000325313">
    <property type="component" value="Unassembled WGS sequence"/>
</dbReference>
<gene>
    <name evidence="1" type="ORF">PGTUg99_015354</name>
</gene>
<accession>A0A5B0R047</accession>
<dbReference type="AlphaFoldDB" id="A0A5B0R047"/>
<evidence type="ECO:0000313" key="2">
    <source>
        <dbReference type="Proteomes" id="UP000325313"/>
    </source>
</evidence>
<organism evidence="1 2">
    <name type="scientific">Puccinia graminis f. sp. tritici</name>
    <dbReference type="NCBI Taxonomy" id="56615"/>
    <lineage>
        <taxon>Eukaryota</taxon>
        <taxon>Fungi</taxon>
        <taxon>Dikarya</taxon>
        <taxon>Basidiomycota</taxon>
        <taxon>Pucciniomycotina</taxon>
        <taxon>Pucciniomycetes</taxon>
        <taxon>Pucciniales</taxon>
        <taxon>Pucciniaceae</taxon>
        <taxon>Puccinia</taxon>
    </lineage>
</organism>
<reference evidence="1 2" key="1">
    <citation type="submission" date="2019-05" db="EMBL/GenBank/DDBJ databases">
        <title>Emergence of the Ug99 lineage of the wheat stem rust pathogen through somatic hybridization.</title>
        <authorList>
            <person name="Li F."/>
            <person name="Upadhyaya N.M."/>
            <person name="Sperschneider J."/>
            <person name="Matny O."/>
            <person name="Nguyen-Phuc H."/>
            <person name="Mago R."/>
            <person name="Raley C."/>
            <person name="Miller M.E."/>
            <person name="Silverstein K.A.T."/>
            <person name="Henningsen E."/>
            <person name="Hirsch C.D."/>
            <person name="Visser B."/>
            <person name="Pretorius Z.A."/>
            <person name="Steffenson B.J."/>
            <person name="Schwessinger B."/>
            <person name="Dodds P.N."/>
            <person name="Figueroa M."/>
        </authorList>
    </citation>
    <scope>NUCLEOTIDE SEQUENCE [LARGE SCALE GENOMIC DNA]</scope>
    <source>
        <strain evidence="1 2">Ug99</strain>
    </source>
</reference>
<proteinExistence type="predicted"/>
<name>A0A5B0R047_PUCGR</name>
<evidence type="ECO:0000313" key="1">
    <source>
        <dbReference type="EMBL" id="KAA1118653.1"/>
    </source>
</evidence>
<protein>
    <submittedName>
        <fullName evidence="1">Uncharacterized protein</fullName>
    </submittedName>
</protein>